<reference evidence="1" key="1">
    <citation type="submission" date="2021-06" db="EMBL/GenBank/DDBJ databases">
        <authorList>
            <person name="Hodson N. C."/>
            <person name="Mongue J. A."/>
            <person name="Jaron S. K."/>
        </authorList>
    </citation>
    <scope>NUCLEOTIDE SEQUENCE</scope>
</reference>
<keyword evidence="2" id="KW-1185">Reference proteome</keyword>
<accession>A0A8J2Q2T2</accession>
<organism evidence="1 2">
    <name type="scientific">Allacma fusca</name>
    <dbReference type="NCBI Taxonomy" id="39272"/>
    <lineage>
        <taxon>Eukaryota</taxon>
        <taxon>Metazoa</taxon>
        <taxon>Ecdysozoa</taxon>
        <taxon>Arthropoda</taxon>
        <taxon>Hexapoda</taxon>
        <taxon>Collembola</taxon>
        <taxon>Symphypleona</taxon>
        <taxon>Sminthuridae</taxon>
        <taxon>Allacma</taxon>
    </lineage>
</organism>
<name>A0A8J2Q2T2_9HEXA</name>
<dbReference type="EMBL" id="CAJVCH010559458">
    <property type="protein sequence ID" value="CAG7831226.1"/>
    <property type="molecule type" value="Genomic_DNA"/>
</dbReference>
<evidence type="ECO:0000313" key="1">
    <source>
        <dbReference type="EMBL" id="CAG7831226.1"/>
    </source>
</evidence>
<comment type="caution">
    <text evidence="1">The sequence shown here is derived from an EMBL/GenBank/DDBJ whole genome shotgun (WGS) entry which is preliminary data.</text>
</comment>
<dbReference type="Proteomes" id="UP000708208">
    <property type="component" value="Unassembled WGS sequence"/>
</dbReference>
<protein>
    <submittedName>
        <fullName evidence="1">Uncharacterized protein</fullName>
    </submittedName>
</protein>
<evidence type="ECO:0000313" key="2">
    <source>
        <dbReference type="Proteomes" id="UP000708208"/>
    </source>
</evidence>
<gene>
    <name evidence="1" type="ORF">AFUS01_LOCUS40979</name>
</gene>
<proteinExistence type="predicted"/>
<dbReference type="AlphaFoldDB" id="A0A8J2Q2T2"/>
<feature type="non-terminal residue" evidence="1">
    <location>
        <position position="145"/>
    </location>
</feature>
<sequence>MVVASSGTALAVTKTTQANPSSFNTQGDWDLNAVVANNDDIELGGAHDITADLALTIKQINLRGNDGRTITLGIAGDHIFGSIFGGGNETIGVTYSVANLALTLNGDAINDADKGIYRGLGNIDFGGQAGSALTVNNPNADTTLA</sequence>